<evidence type="ECO:0000256" key="1">
    <source>
        <dbReference type="SAM" id="SignalP"/>
    </source>
</evidence>
<reference evidence="2 3" key="1">
    <citation type="submission" date="2018-06" db="EMBL/GenBank/DDBJ databases">
        <authorList>
            <consortium name="Pathogen Informatics"/>
            <person name="Doyle S."/>
        </authorList>
    </citation>
    <scope>NUCLEOTIDE SEQUENCE [LARGE SCALE GENOMIC DNA]</scope>
    <source>
        <strain evidence="2 3">NCTC11370</strain>
    </source>
</reference>
<dbReference type="InterPro" id="IPR012899">
    <property type="entry name" value="LTXXQ"/>
</dbReference>
<dbReference type="AlphaFoldDB" id="A0A377G9L6"/>
<dbReference type="GO" id="GO:0042597">
    <property type="term" value="C:periplasmic space"/>
    <property type="evidence" value="ECO:0007669"/>
    <property type="project" value="InterPro"/>
</dbReference>
<feature type="signal peptide" evidence="1">
    <location>
        <begin position="1"/>
        <end position="23"/>
    </location>
</feature>
<keyword evidence="1" id="KW-0732">Signal</keyword>
<dbReference type="Proteomes" id="UP000254554">
    <property type="component" value="Unassembled WGS sequence"/>
</dbReference>
<accession>A0A377G9L6</accession>
<organism evidence="2 3">
    <name type="scientific">Fluoribacter dumoffii</name>
    <dbReference type="NCBI Taxonomy" id="463"/>
    <lineage>
        <taxon>Bacteria</taxon>
        <taxon>Pseudomonadati</taxon>
        <taxon>Pseudomonadota</taxon>
        <taxon>Gammaproteobacteria</taxon>
        <taxon>Legionellales</taxon>
        <taxon>Legionellaceae</taxon>
        <taxon>Fluoribacter</taxon>
    </lineage>
</organism>
<proteinExistence type="predicted"/>
<evidence type="ECO:0000313" key="3">
    <source>
        <dbReference type="Proteomes" id="UP000254554"/>
    </source>
</evidence>
<dbReference type="GeneID" id="93291860"/>
<name>A0A377G9L6_9GAMM</name>
<keyword evidence="3" id="KW-1185">Reference proteome</keyword>
<protein>
    <submittedName>
        <fullName evidence="2">P pilus assembly/Cpx signaling pathway, periplasmic inhibitor/zinc-resistance associated protein</fullName>
    </submittedName>
</protein>
<dbReference type="Pfam" id="PF07813">
    <property type="entry name" value="LTXXQ"/>
    <property type="match status" value="1"/>
</dbReference>
<dbReference type="EMBL" id="UGGT01000001">
    <property type="protein sequence ID" value="STO21505.1"/>
    <property type="molecule type" value="Genomic_DNA"/>
</dbReference>
<gene>
    <name evidence="2" type="ORF">NCTC11370_01573</name>
</gene>
<dbReference type="STRING" id="1094715.GCA_000236165_00851"/>
<dbReference type="RefSeq" id="WP_019349682.1">
    <property type="nucleotide sequence ID" value="NZ_JAPHOO010000001.1"/>
</dbReference>
<evidence type="ECO:0000313" key="2">
    <source>
        <dbReference type="EMBL" id="STO21505.1"/>
    </source>
</evidence>
<dbReference type="Gene3D" id="1.20.120.1490">
    <property type="match status" value="1"/>
</dbReference>
<sequence length="143" mass="16457">MNNKILLLPTLILAVILVQPSSACVGDINQCKLQHQFDRLAQELNLSANQKAKIRAYKEQTDASFKDNYAQLRLLGSEMSALTQADILDQKMLDSLIEKVNIIRGSMLKNKIIMQHHIYALLDEKQKIQFIEFKKNWVIHHSE</sequence>
<dbReference type="OrthoDB" id="5648654at2"/>
<feature type="chain" id="PRO_5016713804" evidence="1">
    <location>
        <begin position="24"/>
        <end position="143"/>
    </location>
</feature>